<dbReference type="AlphaFoldDB" id="A0A2I1H123"/>
<evidence type="ECO:0000313" key="3">
    <source>
        <dbReference type="Proteomes" id="UP000234323"/>
    </source>
</evidence>
<evidence type="ECO:0000313" key="2">
    <source>
        <dbReference type="EMBL" id="PKY52593.1"/>
    </source>
</evidence>
<accession>A0A2I1H123</accession>
<gene>
    <name evidence="2" type="ORF">RhiirA4_470320</name>
</gene>
<reference evidence="2 3" key="1">
    <citation type="submission" date="2015-10" db="EMBL/GenBank/DDBJ databases">
        <title>Genome analyses suggest a sexual origin of heterokaryosis in a supposedly ancient asexual fungus.</title>
        <authorList>
            <person name="Ropars J."/>
            <person name="Sedzielewska K."/>
            <person name="Noel J."/>
            <person name="Charron P."/>
            <person name="Farinelli L."/>
            <person name="Marton T."/>
            <person name="Kruger M."/>
            <person name="Pelin A."/>
            <person name="Brachmann A."/>
            <person name="Corradi N."/>
        </authorList>
    </citation>
    <scope>NUCLEOTIDE SEQUENCE [LARGE SCALE GENOMIC DNA]</scope>
    <source>
        <strain evidence="2 3">A4</strain>
    </source>
</reference>
<sequence>MKKNGDTLRAPPVDISIQDNPIETDEDNEKALNLFVIASKQNYTLAKYHDKLVFKYFETVTNKDCRRTIENWLLLYQGAGIEIDKKKWLFIGITKLM</sequence>
<name>A0A2I1H123_9GLOM</name>
<feature type="region of interest" description="Disordered" evidence="1">
    <location>
        <begin position="1"/>
        <end position="20"/>
    </location>
</feature>
<evidence type="ECO:0000256" key="1">
    <source>
        <dbReference type="SAM" id="MobiDB-lite"/>
    </source>
</evidence>
<dbReference type="EMBL" id="LLXI01001233">
    <property type="protein sequence ID" value="PKY52593.1"/>
    <property type="molecule type" value="Genomic_DNA"/>
</dbReference>
<protein>
    <submittedName>
        <fullName evidence="2">Uncharacterized protein</fullName>
    </submittedName>
</protein>
<comment type="caution">
    <text evidence="2">The sequence shown here is derived from an EMBL/GenBank/DDBJ whole genome shotgun (WGS) entry which is preliminary data.</text>
</comment>
<dbReference type="Proteomes" id="UP000234323">
    <property type="component" value="Unassembled WGS sequence"/>
</dbReference>
<organism evidence="2 3">
    <name type="scientific">Rhizophagus irregularis</name>
    <dbReference type="NCBI Taxonomy" id="588596"/>
    <lineage>
        <taxon>Eukaryota</taxon>
        <taxon>Fungi</taxon>
        <taxon>Fungi incertae sedis</taxon>
        <taxon>Mucoromycota</taxon>
        <taxon>Glomeromycotina</taxon>
        <taxon>Glomeromycetes</taxon>
        <taxon>Glomerales</taxon>
        <taxon>Glomeraceae</taxon>
        <taxon>Rhizophagus</taxon>
    </lineage>
</organism>
<proteinExistence type="predicted"/>
<keyword evidence="3" id="KW-1185">Reference proteome</keyword>